<dbReference type="PANTHER" id="PTHR31832:SF87">
    <property type="entry name" value="B-BOX ZINC FINGER PROTEIN 20"/>
    <property type="match status" value="1"/>
</dbReference>
<dbReference type="InterPro" id="IPR049808">
    <property type="entry name" value="CONSTANS-like_Bbox1"/>
</dbReference>
<evidence type="ECO:0000256" key="1">
    <source>
        <dbReference type="ARBA" id="ARBA00004123"/>
    </source>
</evidence>
<comment type="caution">
    <text evidence="12">The sequence shown here is derived from an EMBL/GenBank/DDBJ whole genome shotgun (WGS) entry which is preliminary data.</text>
</comment>
<evidence type="ECO:0000256" key="4">
    <source>
        <dbReference type="ARBA" id="ARBA00022771"/>
    </source>
</evidence>
<keyword evidence="5" id="KW-0862">Zinc</keyword>
<evidence type="ECO:0000256" key="6">
    <source>
        <dbReference type="ARBA" id="ARBA00023015"/>
    </source>
</evidence>
<keyword evidence="6" id="KW-0805">Transcription regulation</keyword>
<dbReference type="PANTHER" id="PTHR31832">
    <property type="entry name" value="B-BOX ZINC FINGER PROTEIN 22"/>
    <property type="match status" value="1"/>
</dbReference>
<evidence type="ECO:0000259" key="11">
    <source>
        <dbReference type="PROSITE" id="PS50119"/>
    </source>
</evidence>
<keyword evidence="8" id="KW-0539">Nucleus</keyword>
<keyword evidence="4 9" id="KW-0863">Zinc-finger</keyword>
<evidence type="ECO:0000256" key="9">
    <source>
        <dbReference type="PROSITE-ProRule" id="PRU00024"/>
    </source>
</evidence>
<proteinExistence type="predicted"/>
<comment type="subcellular location">
    <subcellularLocation>
        <location evidence="1">Nucleus</location>
    </subcellularLocation>
</comment>
<gene>
    <name evidence="12" type="ORF">DH2020_029537</name>
</gene>
<evidence type="ECO:0000313" key="13">
    <source>
        <dbReference type="Proteomes" id="UP001318860"/>
    </source>
</evidence>
<keyword evidence="2" id="KW-0479">Metal-binding</keyword>
<dbReference type="Proteomes" id="UP001318860">
    <property type="component" value="Unassembled WGS sequence"/>
</dbReference>
<evidence type="ECO:0000313" key="12">
    <source>
        <dbReference type="EMBL" id="KAK6136709.1"/>
    </source>
</evidence>
<dbReference type="EMBL" id="JABTTQ020001020">
    <property type="protein sequence ID" value="KAK6136709.1"/>
    <property type="molecule type" value="Genomic_DNA"/>
</dbReference>
<sequence length="242" mass="27256">MKIQCDVCGKEAAAVFCTADEAALCHNCDNRVHNANKLASKHPRFSLLNPQFKESPRCDICQERQALLFCQEDRALLCRECDIPIHKSNELTKKHNRFLLTGVKLSAAASSYQGATLSSGSQSETEIKVLAANEVNYQQNSISNCSESSSNPLRDNEMNQPLSEQHSDSTSSISEYLMETLPGWHVEDLLDPSSHYGFCKIYEQMLPFINEDLRGPLDFVIQRHVFTSYTSSKSNPRVDRFD</sequence>
<keyword evidence="7" id="KW-0804">Transcription</keyword>
<name>A0ABR0VRJ2_REHGL</name>
<dbReference type="PROSITE" id="PS50119">
    <property type="entry name" value="ZF_BBOX"/>
    <property type="match status" value="2"/>
</dbReference>
<dbReference type="SMART" id="SM00336">
    <property type="entry name" value="BBOX"/>
    <property type="match status" value="2"/>
</dbReference>
<evidence type="ECO:0000256" key="8">
    <source>
        <dbReference type="ARBA" id="ARBA00023242"/>
    </source>
</evidence>
<feature type="compositionally biased region" description="Low complexity" evidence="10">
    <location>
        <begin position="142"/>
        <end position="151"/>
    </location>
</feature>
<accession>A0ABR0VRJ2</accession>
<feature type="compositionally biased region" description="Polar residues" evidence="10">
    <location>
        <begin position="158"/>
        <end position="171"/>
    </location>
</feature>
<dbReference type="InterPro" id="IPR051979">
    <property type="entry name" value="B-box_zinc_finger"/>
</dbReference>
<dbReference type="CDD" id="cd19821">
    <property type="entry name" value="Bbox1_BBX-like"/>
    <property type="match status" value="2"/>
</dbReference>
<evidence type="ECO:0000256" key="10">
    <source>
        <dbReference type="SAM" id="MobiDB-lite"/>
    </source>
</evidence>
<evidence type="ECO:0000256" key="2">
    <source>
        <dbReference type="ARBA" id="ARBA00022723"/>
    </source>
</evidence>
<evidence type="ECO:0000256" key="3">
    <source>
        <dbReference type="ARBA" id="ARBA00022737"/>
    </source>
</evidence>
<reference evidence="12 13" key="1">
    <citation type="journal article" date="2021" name="Comput. Struct. Biotechnol. J.">
        <title>De novo genome assembly of the potent medicinal plant Rehmannia glutinosa using nanopore technology.</title>
        <authorList>
            <person name="Ma L."/>
            <person name="Dong C."/>
            <person name="Song C."/>
            <person name="Wang X."/>
            <person name="Zheng X."/>
            <person name="Niu Y."/>
            <person name="Chen S."/>
            <person name="Feng W."/>
        </authorList>
    </citation>
    <scope>NUCLEOTIDE SEQUENCE [LARGE SCALE GENOMIC DNA]</scope>
    <source>
        <strain evidence="12">DH-2019</strain>
    </source>
</reference>
<dbReference type="InterPro" id="IPR000315">
    <property type="entry name" value="Znf_B-box"/>
</dbReference>
<keyword evidence="3" id="KW-0677">Repeat</keyword>
<dbReference type="Gene3D" id="3.30.160.60">
    <property type="entry name" value="Classic Zinc Finger"/>
    <property type="match status" value="1"/>
</dbReference>
<feature type="domain" description="B box-type" evidence="11">
    <location>
        <begin position="1"/>
        <end position="47"/>
    </location>
</feature>
<evidence type="ECO:0000256" key="7">
    <source>
        <dbReference type="ARBA" id="ARBA00023163"/>
    </source>
</evidence>
<keyword evidence="13" id="KW-1185">Reference proteome</keyword>
<protein>
    <recommendedName>
        <fullName evidence="11">B box-type domain-containing protein</fullName>
    </recommendedName>
</protein>
<evidence type="ECO:0000256" key="5">
    <source>
        <dbReference type="ARBA" id="ARBA00022833"/>
    </source>
</evidence>
<feature type="domain" description="B box-type" evidence="11">
    <location>
        <begin position="53"/>
        <end position="100"/>
    </location>
</feature>
<organism evidence="12 13">
    <name type="scientific">Rehmannia glutinosa</name>
    <name type="common">Chinese foxglove</name>
    <dbReference type="NCBI Taxonomy" id="99300"/>
    <lineage>
        <taxon>Eukaryota</taxon>
        <taxon>Viridiplantae</taxon>
        <taxon>Streptophyta</taxon>
        <taxon>Embryophyta</taxon>
        <taxon>Tracheophyta</taxon>
        <taxon>Spermatophyta</taxon>
        <taxon>Magnoliopsida</taxon>
        <taxon>eudicotyledons</taxon>
        <taxon>Gunneridae</taxon>
        <taxon>Pentapetalae</taxon>
        <taxon>asterids</taxon>
        <taxon>lamiids</taxon>
        <taxon>Lamiales</taxon>
        <taxon>Orobanchaceae</taxon>
        <taxon>Rehmannieae</taxon>
        <taxon>Rehmannia</taxon>
    </lineage>
</organism>
<feature type="region of interest" description="Disordered" evidence="10">
    <location>
        <begin position="142"/>
        <end position="171"/>
    </location>
</feature>
<dbReference type="Pfam" id="PF00643">
    <property type="entry name" value="zf-B_box"/>
    <property type="match status" value="2"/>
</dbReference>